<dbReference type="EMBL" id="PRCW01000083">
    <property type="protein sequence ID" value="PYD47301.1"/>
    <property type="molecule type" value="Genomic_DNA"/>
</dbReference>
<evidence type="ECO:0000313" key="3">
    <source>
        <dbReference type="Proteomes" id="UP000248116"/>
    </source>
</evidence>
<name>A0ABX5P1J3_9PROT</name>
<evidence type="ECO:0000313" key="2">
    <source>
        <dbReference type="EMBL" id="PYD47301.1"/>
    </source>
</evidence>
<protein>
    <submittedName>
        <fullName evidence="2">Uncharacterized protein</fullName>
    </submittedName>
</protein>
<accession>A0ABX5P1J3</accession>
<sequence length="86" mass="9717">MGRRSRHVGAGRCCLSCPSRTGQGGRGNVPQCPRETKTSRACPRHRGRDQARVPAYGVGRSRRKAASFDWLFTSSFSYTWRRMDRA</sequence>
<proteinExistence type="predicted"/>
<gene>
    <name evidence="2" type="ORF">C3920_10655</name>
</gene>
<evidence type="ECO:0000256" key="1">
    <source>
        <dbReference type="SAM" id="MobiDB-lite"/>
    </source>
</evidence>
<feature type="region of interest" description="Disordered" evidence="1">
    <location>
        <begin position="18"/>
        <end position="50"/>
    </location>
</feature>
<comment type="caution">
    <text evidence="2">The sequence shown here is derived from an EMBL/GenBank/DDBJ whole genome shotgun (WGS) entry which is preliminary data.</text>
</comment>
<keyword evidence="3" id="KW-1185">Reference proteome</keyword>
<organism evidence="2 3">
    <name type="scientific">Novacetimonas pomaceti</name>
    <dbReference type="NCBI Taxonomy" id="2021998"/>
    <lineage>
        <taxon>Bacteria</taxon>
        <taxon>Pseudomonadati</taxon>
        <taxon>Pseudomonadota</taxon>
        <taxon>Alphaproteobacteria</taxon>
        <taxon>Acetobacterales</taxon>
        <taxon>Acetobacteraceae</taxon>
        <taxon>Novacetimonas</taxon>
    </lineage>
</organism>
<dbReference type="Proteomes" id="UP000248116">
    <property type="component" value="Unassembled WGS sequence"/>
</dbReference>
<reference evidence="2 3" key="1">
    <citation type="submission" date="2018-02" db="EMBL/GenBank/DDBJ databases">
        <authorList>
            <person name="Skraban J."/>
            <person name="Trcek J."/>
        </authorList>
    </citation>
    <scope>NUCLEOTIDE SEQUENCE [LARGE SCALE GENOMIC DNA]</scope>
    <source>
        <strain evidence="2 3">AV446</strain>
    </source>
</reference>